<evidence type="ECO:0000313" key="10">
    <source>
        <dbReference type="Proteomes" id="UP000075221"/>
    </source>
</evidence>
<dbReference type="InterPro" id="IPR036837">
    <property type="entry name" value="Cation_efflux_CTD_sf"/>
</dbReference>
<evidence type="ECO:0000313" key="11">
    <source>
        <dbReference type="Proteomes" id="UP000178666"/>
    </source>
</evidence>
<feature type="transmembrane region" description="Helical" evidence="6">
    <location>
        <begin position="125"/>
        <end position="141"/>
    </location>
</feature>
<evidence type="ECO:0000256" key="5">
    <source>
        <dbReference type="ARBA" id="ARBA00023136"/>
    </source>
</evidence>
<keyword evidence="4 6" id="KW-1133">Transmembrane helix</keyword>
<evidence type="ECO:0000313" key="8">
    <source>
        <dbReference type="EMBL" id="AMS04944.1"/>
    </source>
</evidence>
<keyword evidence="5 6" id="KW-0472">Membrane</keyword>
<feature type="transmembrane region" description="Helical" evidence="6">
    <location>
        <begin position="85"/>
        <end position="105"/>
    </location>
</feature>
<dbReference type="GO" id="GO:0006829">
    <property type="term" value="P:zinc ion transport"/>
    <property type="evidence" value="ECO:0007669"/>
    <property type="project" value="InterPro"/>
</dbReference>
<accession>A0AAC9AN19</accession>
<name>A0AAC9AN19_9ACTN</name>
<evidence type="ECO:0000256" key="4">
    <source>
        <dbReference type="ARBA" id="ARBA00022989"/>
    </source>
</evidence>
<protein>
    <submittedName>
        <fullName evidence="8">Cation diffusion facilitator family transporter</fullName>
    </submittedName>
</protein>
<evidence type="ECO:0000256" key="1">
    <source>
        <dbReference type="ARBA" id="ARBA00004141"/>
    </source>
</evidence>
<feature type="transmembrane region" description="Helical" evidence="6">
    <location>
        <begin position="208"/>
        <end position="226"/>
    </location>
</feature>
<keyword evidence="3 6" id="KW-0812">Transmembrane</keyword>
<reference evidence="8 10" key="2">
    <citation type="submission" date="2016-02" db="EMBL/GenBank/DDBJ databases">
        <title>Complete Genome Sequence of Propionibacterium acidipropionici ATCC 55737.</title>
        <authorList>
            <person name="Luna Flores C.H."/>
            <person name="Nielsen L.K."/>
            <person name="Marcellin E."/>
        </authorList>
    </citation>
    <scope>NUCLEOTIDE SEQUENCE [LARGE SCALE GENOMIC DNA]</scope>
    <source>
        <strain evidence="8 10">ATCC 55737</strain>
    </source>
</reference>
<dbReference type="InterPro" id="IPR027469">
    <property type="entry name" value="Cation_efflux_TMD_sf"/>
</dbReference>
<proteinExistence type="predicted"/>
<dbReference type="PANTHER" id="PTHR13414">
    <property type="entry name" value="HUEL-CATION TRANSPORTER"/>
    <property type="match status" value="1"/>
</dbReference>
<organism evidence="8 10">
    <name type="scientific">Acidipropionibacterium acidipropionici</name>
    <dbReference type="NCBI Taxonomy" id="1748"/>
    <lineage>
        <taxon>Bacteria</taxon>
        <taxon>Bacillati</taxon>
        <taxon>Actinomycetota</taxon>
        <taxon>Actinomycetes</taxon>
        <taxon>Propionibacteriales</taxon>
        <taxon>Propionibacteriaceae</taxon>
        <taxon>Acidipropionibacterium</taxon>
    </lineage>
</organism>
<keyword evidence="2" id="KW-0813">Transport</keyword>
<dbReference type="Proteomes" id="UP000075221">
    <property type="component" value="Chromosome"/>
</dbReference>
<dbReference type="AlphaFoldDB" id="A0AAC9AN19"/>
<sequence length="327" mass="34221">MRARRGAPVSTEGGRKAIIAAASANLGIAVTKFAAWALTGASSMLAEAIHSTADTGNQLLLMIGGRAAVREADKEHPFGYGRARYLAAFMVAIVLFSLGGLFALYESYEKIVAVRAGEHDALMESSWWWVPLLVVAISLVAESMSLRTALKETHKARAHLSVLQFIKQAKAPELPVVMLEDSAAVLGLVFALLGIGLTLLTGNEIFDAVGSGCIGVLLVVVAIILGREMLSLLEGESASPENRAAVAEAIRGTAGVGTIIHMRTIHVAPETILVAAKIGVDPGDSAAGVARIIDDAEAAVRSAVPMVGPLYLEPDILRTPGAETKEN</sequence>
<dbReference type="Pfam" id="PF01545">
    <property type="entry name" value="Cation_efflux"/>
    <property type="match status" value="1"/>
</dbReference>
<keyword evidence="11" id="KW-1185">Reference proteome</keyword>
<dbReference type="SUPFAM" id="SSF160240">
    <property type="entry name" value="Cation efflux protein cytoplasmic domain-like"/>
    <property type="match status" value="1"/>
</dbReference>
<evidence type="ECO:0000256" key="3">
    <source>
        <dbReference type="ARBA" id="ARBA00022692"/>
    </source>
</evidence>
<dbReference type="EMBL" id="CP015970">
    <property type="protein sequence ID" value="AOZ46428.1"/>
    <property type="molecule type" value="Genomic_DNA"/>
</dbReference>
<evidence type="ECO:0000256" key="6">
    <source>
        <dbReference type="SAM" id="Phobius"/>
    </source>
</evidence>
<dbReference type="PANTHER" id="PTHR13414:SF9">
    <property type="entry name" value="PROTON-COUPLED ZINC ANTIPORTER SLC30A9, MITOCHONDRIAL"/>
    <property type="match status" value="1"/>
</dbReference>
<dbReference type="SUPFAM" id="SSF161111">
    <property type="entry name" value="Cation efflux protein transmembrane domain-like"/>
    <property type="match status" value="1"/>
</dbReference>
<dbReference type="GO" id="GO:0016020">
    <property type="term" value="C:membrane"/>
    <property type="evidence" value="ECO:0007669"/>
    <property type="project" value="UniProtKB-SubCell"/>
</dbReference>
<gene>
    <name evidence="9" type="ORF">A8L58_06625</name>
    <name evidence="8" type="ORF">AXH35_05160</name>
</gene>
<evidence type="ECO:0000256" key="2">
    <source>
        <dbReference type="ARBA" id="ARBA00022448"/>
    </source>
</evidence>
<evidence type="ECO:0000259" key="7">
    <source>
        <dbReference type="Pfam" id="PF01545"/>
    </source>
</evidence>
<feature type="domain" description="Cation efflux protein transmembrane" evidence="7">
    <location>
        <begin position="18"/>
        <end position="233"/>
    </location>
</feature>
<dbReference type="NCBIfam" id="TIGR01297">
    <property type="entry name" value="CDF"/>
    <property type="match status" value="1"/>
</dbReference>
<dbReference type="InterPro" id="IPR002524">
    <property type="entry name" value="Cation_efflux"/>
</dbReference>
<dbReference type="Proteomes" id="UP000178666">
    <property type="component" value="Chromosome"/>
</dbReference>
<feature type="transmembrane region" description="Helical" evidence="6">
    <location>
        <begin position="183"/>
        <end position="202"/>
    </location>
</feature>
<dbReference type="InterPro" id="IPR040177">
    <property type="entry name" value="SLC30A9"/>
</dbReference>
<evidence type="ECO:0000313" key="9">
    <source>
        <dbReference type="EMBL" id="AOZ46428.1"/>
    </source>
</evidence>
<comment type="subcellular location">
    <subcellularLocation>
        <location evidence="1">Membrane</location>
        <topology evidence="1">Multi-pass membrane protein</topology>
    </subcellularLocation>
</comment>
<dbReference type="Gene3D" id="1.20.1510.10">
    <property type="entry name" value="Cation efflux protein transmembrane domain"/>
    <property type="match status" value="1"/>
</dbReference>
<dbReference type="GO" id="GO:0008324">
    <property type="term" value="F:monoatomic cation transmembrane transporter activity"/>
    <property type="evidence" value="ECO:0007669"/>
    <property type="project" value="InterPro"/>
</dbReference>
<reference evidence="9 11" key="1">
    <citation type="journal article" date="2016" name="Plant Dis.">
        <title>Improved production of propionic acid using genome shuffling.</title>
        <authorList>
            <person name="Luna-Flores C.H."/>
            <person name="Palfreyman R.W."/>
            <person name="Kromer J.O."/>
            <person name="Nielsen L.K."/>
            <person name="Marcellin E."/>
        </authorList>
    </citation>
    <scope>NUCLEOTIDE SEQUENCE [LARGE SCALE GENOMIC DNA]</scope>
    <source>
        <strain evidence="9 11">F3E8</strain>
    </source>
</reference>
<dbReference type="InterPro" id="IPR058533">
    <property type="entry name" value="Cation_efflux_TM"/>
</dbReference>
<dbReference type="EMBL" id="CP014352">
    <property type="protein sequence ID" value="AMS04944.1"/>
    <property type="molecule type" value="Genomic_DNA"/>
</dbReference>